<dbReference type="CDD" id="cd00037">
    <property type="entry name" value="CLECT"/>
    <property type="match status" value="1"/>
</dbReference>
<dbReference type="Gene3D" id="2.60.60.20">
    <property type="entry name" value="PLAT/LH2 domain"/>
    <property type="match status" value="1"/>
</dbReference>
<dbReference type="SMART" id="SM00303">
    <property type="entry name" value="GPS"/>
    <property type="match status" value="1"/>
</dbReference>
<dbReference type="InterPro" id="IPR000434">
    <property type="entry name" value="PC1"/>
</dbReference>
<evidence type="ECO:0000256" key="4">
    <source>
        <dbReference type="ARBA" id="ARBA00022692"/>
    </source>
</evidence>
<dbReference type="InterPro" id="IPR013783">
    <property type="entry name" value="Ig-like_fold"/>
</dbReference>
<feature type="domain" description="PKD" evidence="14">
    <location>
        <begin position="941"/>
        <end position="1002"/>
    </location>
</feature>
<keyword evidence="7" id="KW-0969">Cilium</keyword>
<evidence type="ECO:0000256" key="9">
    <source>
        <dbReference type="PROSITE-ProRule" id="PRU00152"/>
    </source>
</evidence>
<feature type="transmembrane region" description="Helical" evidence="11">
    <location>
        <begin position="3166"/>
        <end position="3192"/>
    </location>
</feature>
<feature type="transmembrane region" description="Helical" evidence="11">
    <location>
        <begin position="3070"/>
        <end position="3088"/>
    </location>
</feature>
<comment type="subcellular location">
    <subcellularLocation>
        <location evidence="2">Cell membrane</location>
        <topology evidence="2">Multi-pass membrane protein</topology>
    </subcellularLocation>
    <subcellularLocation>
        <location evidence="1">Cell projection</location>
        <location evidence="1">Cilium</location>
    </subcellularLocation>
</comment>
<evidence type="ECO:0000259" key="15">
    <source>
        <dbReference type="PROSITE" id="PS50095"/>
    </source>
</evidence>
<feature type="chain" id="PRO_5041669006" description="Polycystic kidney disease 1b" evidence="12">
    <location>
        <begin position="22"/>
        <end position="3483"/>
    </location>
</feature>
<feature type="compositionally biased region" description="Basic and acidic residues" evidence="10">
    <location>
        <begin position="3473"/>
        <end position="3483"/>
    </location>
</feature>
<dbReference type="InterPro" id="IPR042060">
    <property type="entry name" value="PLAT_polycystin1"/>
</dbReference>
<evidence type="ECO:0000256" key="3">
    <source>
        <dbReference type="ARBA" id="ARBA00007200"/>
    </source>
</evidence>
<dbReference type="Proteomes" id="UP001187315">
    <property type="component" value="Unassembled WGS sequence"/>
</dbReference>
<dbReference type="Gene3D" id="3.10.100.10">
    <property type="entry name" value="Mannose-Binding Protein A, subunit A"/>
    <property type="match status" value="1"/>
</dbReference>
<evidence type="ECO:0000256" key="11">
    <source>
        <dbReference type="SAM" id="Phobius"/>
    </source>
</evidence>
<feature type="region of interest" description="Disordered" evidence="10">
    <location>
        <begin position="3437"/>
        <end position="3483"/>
    </location>
</feature>
<dbReference type="SMART" id="SM00034">
    <property type="entry name" value="CLECT"/>
    <property type="match status" value="1"/>
</dbReference>
<dbReference type="GO" id="GO:0005929">
    <property type="term" value="C:cilium"/>
    <property type="evidence" value="ECO:0007669"/>
    <property type="project" value="UniProtKB-SubCell"/>
</dbReference>
<dbReference type="Pfam" id="PF08016">
    <property type="entry name" value="PKD_channel"/>
    <property type="match status" value="1"/>
</dbReference>
<dbReference type="InterPro" id="IPR013122">
    <property type="entry name" value="PKD1_2_channel"/>
</dbReference>
<dbReference type="GO" id="GO:0005886">
    <property type="term" value="C:plasma membrane"/>
    <property type="evidence" value="ECO:0007669"/>
    <property type="project" value="UniProtKB-SubCell"/>
</dbReference>
<evidence type="ECO:0000259" key="13">
    <source>
        <dbReference type="PROSITE" id="PS50041"/>
    </source>
</evidence>
<evidence type="ECO:0000313" key="16">
    <source>
        <dbReference type="EMBL" id="KAK2866695.1"/>
    </source>
</evidence>
<organism evidence="16 17">
    <name type="scientific">Tachysurus vachellii</name>
    <name type="common">Darkbarbel catfish</name>
    <name type="synonym">Pelteobagrus vachellii</name>
    <dbReference type="NCBI Taxonomy" id="175792"/>
    <lineage>
        <taxon>Eukaryota</taxon>
        <taxon>Metazoa</taxon>
        <taxon>Chordata</taxon>
        <taxon>Craniata</taxon>
        <taxon>Vertebrata</taxon>
        <taxon>Euteleostomi</taxon>
        <taxon>Actinopterygii</taxon>
        <taxon>Neopterygii</taxon>
        <taxon>Teleostei</taxon>
        <taxon>Ostariophysi</taxon>
        <taxon>Siluriformes</taxon>
        <taxon>Bagridae</taxon>
        <taxon>Tachysurus</taxon>
    </lineage>
</organism>
<proteinExistence type="inferred from homology"/>
<feature type="transmembrane region" description="Helical" evidence="11">
    <location>
        <begin position="2982"/>
        <end position="3002"/>
    </location>
</feature>
<name>A0AA88NZF7_TACVA</name>
<protein>
    <recommendedName>
        <fullName evidence="18">Polycystic kidney disease 1b</fullName>
    </recommendedName>
</protein>
<dbReference type="InterPro" id="IPR022409">
    <property type="entry name" value="PKD/Chitinase_dom"/>
</dbReference>
<dbReference type="PANTHER" id="PTHR46730:SF2">
    <property type="entry name" value="POLYCYSTIN-1 ISOFORM X1"/>
    <property type="match status" value="1"/>
</dbReference>
<comment type="caution">
    <text evidence="16">The sequence shown here is derived from an EMBL/GenBank/DDBJ whole genome shotgun (WGS) entry which is preliminary data.</text>
</comment>
<dbReference type="SMART" id="SM00089">
    <property type="entry name" value="PKD"/>
    <property type="match status" value="9"/>
</dbReference>
<keyword evidence="5" id="KW-0677">Repeat</keyword>
<dbReference type="PRINTS" id="PR00500">
    <property type="entry name" value="POLYCYSTIN1"/>
</dbReference>
<dbReference type="EMBL" id="JAVHJS010000002">
    <property type="protein sequence ID" value="KAK2866695.1"/>
    <property type="molecule type" value="Genomic_DNA"/>
</dbReference>
<dbReference type="InterPro" id="IPR016187">
    <property type="entry name" value="CTDL_fold"/>
</dbReference>
<keyword evidence="7" id="KW-0966">Cell projection</keyword>
<dbReference type="InterPro" id="IPR000601">
    <property type="entry name" value="PKD_dom"/>
</dbReference>
<dbReference type="Pfam" id="PF20519">
    <property type="entry name" value="Polycystin_dom"/>
    <property type="match status" value="1"/>
</dbReference>
<evidence type="ECO:0000256" key="1">
    <source>
        <dbReference type="ARBA" id="ARBA00004138"/>
    </source>
</evidence>
<evidence type="ECO:0000256" key="12">
    <source>
        <dbReference type="SAM" id="SignalP"/>
    </source>
</evidence>
<dbReference type="PROSITE" id="PS50041">
    <property type="entry name" value="C_TYPE_LECTIN_2"/>
    <property type="match status" value="1"/>
</dbReference>
<evidence type="ECO:0000256" key="5">
    <source>
        <dbReference type="ARBA" id="ARBA00022737"/>
    </source>
</evidence>
<sequence length="3483" mass="385855">MDLVHLSLILILSTVTRSSSGEDFCPKGAQIDRDGSRCYWMPESRLTWQDTRADCLKVNGGDLAVVDKPSIQTFIVNSFLLEAPGFVWLRNGLTSLFDAVYPNHEDRERETCPQMSLGSGQWKRSPCNQKHRFICGKQISVSLPSLDSYVIGVPLMSAVYTQTQLHALPSPPDVEQQRAEMMLFPGLWVSHGGKVLSVELVAQPSQQLTMAKVQILRPYCSPNHHLVPPGCSSILNPFTCCSLKPLCNTTGGCPSGQYWCHLVESCLLVTSPCSPYHSSADGQVFSLPPRYTAVTPFYHMVADIALEIPRASEPVHINVIVKGKEFPVFPDDILAVQHTRKSGEFLRCSSVSDSSWSQSYISILGPDWGGWVNVAVSALTDGGHWVDSVSCDLRLIYTDPGHLYGPYSVVNSTQRETVIDANIPRDVLFDSQTPVTGLQVLYPVLGKESQIDLALNIQTLIIIKILSGRNATSSWSAPVSRTGVPFLKSCPEEISEFRPLCQRDSHDTWFSYAYLMPTRQGEQTLNITASNQLNSQTLSVKIQAHIIITELRIQPQGFHRVLVDIPQIFTAAVATGSSVMYTWVIDNLVHSAHIGEAYSAAFTKPAQHTLRVTAENPVSSQFTEVNLTADVMTPLAELTFLSTTEAVAVNTSIVYGVRVKLDVSIGVTIRWDFGDHSSCVNHTSVAPLQRKNDVQLDRTATQTYLQDNAHHIYTTPGDYTLRIQAQNKYDFIQTAVLLKVRSPLTKVLVSSKPALPKVNQTILFETSPQPSSYGIVYMWNFGDGSSELEGPHRITGHAFKKAGIFNVSVCSDNTLSKLISWTIVEVFETISGVHLRYNGSSELGSITQISGSVSTGTSLRWTFDLGDGTVFKDLEKNSVSYVYRSVGNYTVQITTWNAVSSVSYSINVEIYQPAVTGILPLDCIVSGKEVNLQALVRGNVSQLTFHWSFGDGTVMSVKKGTPSVAHTFSGTGSYLIDLTIYSQTGSAHYQSNLCVQSLITDMNLHSSLNIAAVGEEICFDVSVLPTGGESYQFLWYNSSSCDCPVNGTSHHCFVFTQEGQHEIMVITQNQVSKKAASTMVFVNRPISKMSVQHNGDMEALTINHSYFFWTEPRQNGVEIEWDFGDGSSKNGGRNYHVSALVFNAVIKEIVGVDVEVQVPISDVVIHSNQPFAEALQEAVFTASSNVMDDNIKFYWSVDSLTDSHLGSSEYKFVFPKAGIFHVRVLVQNSVMSVGNVLGSVNSTRQFTVQEPVSEVDFEVNGQSNPFFVASRSLLSFHGSVRTGTDLRWEWTAIFWKGSAIVLDNNQSFSYSFMDARDHRVTLNVSNEISWQVVSHVVTVQDAIKGLSLRVSDAIICEKDPVTFTPSITQGSGVLFSLEFPGRNTNLKDQEDFTTSSIPVGDHTIRAVATNLVSALSLNVTVKVVERVTGLHLVNCCSSVFEASKPVSFKASVKTGAKVTYRWIFHLDGFKTLQQIGQSVQYSPMGSGSMSVTVEAMTDFCSQSMTVTVQVQRPVKNVKLSILPDGPFVDHEVTFLAHVDGGSDLLYKWNFSDDTKGNLITKSNKEIYKYNVEGRFMVQVTVFNNISQVSAQFPVLVRKLECTLPRLTLIQEHAKVLKSRPNYFEASVDLNDCASYKTNYLWEIFMDPGCMERKEQNTSAPQSPASSLNNYPIQYNSSKLILPRHLLEPERVYHFTLTMQKHGRSPVSTVQQLKATSMQEFKDKVQMRGIVTQVLASLSVSSLQDAAQISSALAHSTAIPSEIQCGECTSRVVETMGKMINLIRKQTRQGDVTPIDTGRNILNVLSSSMSVQNPANASGLFSTRHQDTEMSAFYQVGQLMRSLMWSQMPGEEALDLKSPQISAVGKRGDPTSDLLCSEPSSLCHFQIPRNLSSRLRTERGDVVQILLVMESEELPFISTADPPISTMLAAMEFSTPQGLLIPITNLTAESAIRVMLQNKKTEVSGRVNVTLASEGSVNFTVRAVETEPNAGIFIAFNFSLIQGSGKFSSGNVSIIITDKQTSQPSQLFYVKELTFNVSSMSPSVEETVFLTPILNGSAKDLYVTLKNSVGVELCVSVCVFSSLCQFFSMEQRRWSTAGLSVLSTSSPDTAHCLTEHLTLFGASLFVHPDSIVLLAPSDGPSRNIVVGLVCGVLLLIHLLVGLIAHKIDHLESTRLSCIPLCGQSGRHRYRVLVKTGWYRGAGTTAHVGISLHGINKSGSRHLQREGAFQRNGLDDFQVETEVSLGEIWKICIWHDNTGLDPSWYLQHVTVWDLQTDNMFFFMVEDWLSVENEKNSGLVQKVVLATCPPELRQFKRILQAQLIYGLQDHHLWLSLWERPAHSVFSRAQRVTCCALILHLYLAAGAVWYGSVATTSSGGPVAEQMLITPETVLVGMTITVLMFPLQTLLSFLFRKTKSKVAMEISLPPSPMSDIVEMDVYLRHPDTSCASFLSMPTGHGSSTNEGSSLESSESLKLESEFWNTSQFGSESRLEQWTSIDSIIGFGEMMEPTRLLKRKRALLKLRLNSPASELSNSEHSSSPDLKKQQPSCSEDELQPVFADLFSSSDASSGQSTSDSGQYSPNETVLSDTLDSSSSEWMDVSVEKSDCDAVLYKSHCSMSVCSVASTFLPSLPPDSFSTTSTTHIGVSRSGPGLMLPAWMLGVAYLFVAVLLGTCLALVGLYGSSFSNSVLLMWLTSVLSAFFTSVLVLEPLMICIRAMYLALVVKPVDPEVEDRLAQESIVMRVWKDQGVKVRPLCGYGLLHAKEEARKVRILRNLMKNCLIYMLFLLVVLMMNYQDNIQEANGRLLHSAFKRSIISASPGQPNLTGLSGWADVWQWMEQRLTTHLHRNPSLSLIGIARLQRTFMMVSAENSGHLRQRHQSNRTTSFLTWPWPTPQSCDSSETDEMLLGNSSFFTSHILSDLKQTHWFTAETKAVLVEFTQYHRETGIYLPVSILLEKTQTQRILSTVSIQSFHIPGSFSGPELNIAITALLLIFSLCFLSAEVQRMLRERAQYLTQGWHLFQLLVALLSFSAASLHFCFLSTATMCLSGQVSKPDTFTGFHSIASLSKISSQLSAVLLMLLVLQMAGSLQFVRRWVVFSRVLHQACSEIFGVVLLFVLLLLLFSHTGSLLFSASVEGFRTVKQASQTLLCLLRNRIVVRQLSEEHPVLGPLFCLTVFGLGFWLFGHLCGAVLLHRYKTIRKEMYRPSMEPQDYEMVEFLIKRLKLWMGLSKIKEFRHRVKFEGMESPPSRSSQCSHFSSIRLPISPTGPRLVSSASSQVSESSTVSESLEVQQYLDRLLPSVESLLAGFDRVNQLNDDVLYIEEQLQKVQRRIAQNKRTNIEPGPEMPPTTKLEIPSQTSLCIGLKPLQPFLDGISEVPPSRRATHSESSLLGPSAHLSTDLSVAGRWKSQTADPEIRGFPRRRAWHSGTCHSADTIQRFSKSQSPGAILLRPRSEERDWSEANEGMPIKKKAWHSDPSEIEKD</sequence>
<dbReference type="Gene3D" id="2.60.40.10">
    <property type="entry name" value="Immunoglobulins"/>
    <property type="match status" value="4"/>
</dbReference>
<feature type="region of interest" description="Disordered" evidence="10">
    <location>
        <begin position="2527"/>
        <end position="2548"/>
    </location>
</feature>
<feature type="transmembrane region" description="Helical" evidence="11">
    <location>
        <begin position="2348"/>
        <end position="2368"/>
    </location>
</feature>
<dbReference type="Pfam" id="PF01477">
    <property type="entry name" value="PLAT"/>
    <property type="match status" value="1"/>
</dbReference>
<dbReference type="CDD" id="cd01752">
    <property type="entry name" value="PLAT_polycystin"/>
    <property type="match status" value="1"/>
</dbReference>
<dbReference type="GO" id="GO:0006816">
    <property type="term" value="P:calcium ion transport"/>
    <property type="evidence" value="ECO:0007669"/>
    <property type="project" value="TreeGrafter"/>
</dbReference>
<evidence type="ECO:0000256" key="2">
    <source>
        <dbReference type="ARBA" id="ARBA00004651"/>
    </source>
</evidence>
<evidence type="ECO:0000256" key="8">
    <source>
        <dbReference type="ARBA" id="ARBA00023136"/>
    </source>
</evidence>
<dbReference type="InterPro" id="IPR035986">
    <property type="entry name" value="PKD_dom_sf"/>
</dbReference>
<evidence type="ECO:0000256" key="6">
    <source>
        <dbReference type="ARBA" id="ARBA00022989"/>
    </source>
</evidence>
<dbReference type="PANTHER" id="PTHR46730">
    <property type="entry name" value="POLYCYSTIN-1"/>
    <property type="match status" value="1"/>
</dbReference>
<dbReference type="InterPro" id="IPR001024">
    <property type="entry name" value="PLAT/LH2_dom"/>
</dbReference>
<gene>
    <name evidence="16" type="ORF">Q7C36_002751</name>
</gene>
<feature type="transmembrane region" description="Helical" evidence="11">
    <location>
        <begin position="2388"/>
        <end position="2410"/>
    </location>
</feature>
<comment type="caution">
    <text evidence="9">Lacks conserved residue(s) required for the propagation of feature annotation.</text>
</comment>
<keyword evidence="8 11" id="KW-0472">Membrane</keyword>
<evidence type="ECO:0000256" key="7">
    <source>
        <dbReference type="ARBA" id="ARBA00023069"/>
    </source>
</evidence>
<dbReference type="CDD" id="cd00146">
    <property type="entry name" value="PKD"/>
    <property type="match status" value="4"/>
</dbReference>
<accession>A0AA88NZF7</accession>
<dbReference type="Pfam" id="PF00801">
    <property type="entry name" value="PKD"/>
    <property type="match status" value="6"/>
</dbReference>
<feature type="transmembrane region" description="Helical" evidence="11">
    <location>
        <begin position="2143"/>
        <end position="2163"/>
    </location>
</feature>
<dbReference type="SUPFAM" id="SSF49723">
    <property type="entry name" value="Lipase/lipooxygenase domain (PLAT/LH2 domain)"/>
    <property type="match status" value="1"/>
</dbReference>
<feature type="transmembrane region" description="Helical" evidence="11">
    <location>
        <begin position="2774"/>
        <end position="2793"/>
    </location>
</feature>
<feature type="domain" description="C-type lectin" evidence="13">
    <location>
        <begin position="34"/>
        <end position="136"/>
    </location>
</feature>
<dbReference type="InterPro" id="IPR036392">
    <property type="entry name" value="PLAT/LH2_dom_sf"/>
</dbReference>
<evidence type="ECO:0000259" key="14">
    <source>
        <dbReference type="PROSITE" id="PS50093"/>
    </source>
</evidence>
<dbReference type="InterPro" id="IPR000203">
    <property type="entry name" value="GPS"/>
</dbReference>
<feature type="transmembrane region" description="Helical" evidence="11">
    <location>
        <begin position="3100"/>
        <end position="3122"/>
    </location>
</feature>
<evidence type="ECO:0000256" key="10">
    <source>
        <dbReference type="SAM" id="MobiDB-lite"/>
    </source>
</evidence>
<feature type="transmembrane region" description="Helical" evidence="11">
    <location>
        <begin position="2655"/>
        <end position="2680"/>
    </location>
</feature>
<feature type="domain" description="PKD" evidence="14">
    <location>
        <begin position="1528"/>
        <end position="1603"/>
    </location>
</feature>
<keyword evidence="12" id="KW-0732">Signal</keyword>
<dbReference type="FunFam" id="2.60.60.20:FF:000012">
    <property type="entry name" value="polycystin-1 isoform X2"/>
    <property type="match status" value="1"/>
</dbReference>
<feature type="transmembrane region" description="Helical" evidence="11">
    <location>
        <begin position="3022"/>
        <end position="3050"/>
    </location>
</feature>
<dbReference type="InterPro" id="IPR001304">
    <property type="entry name" value="C-type_lectin-like"/>
</dbReference>
<comment type="similarity">
    <text evidence="3">Belongs to the polycystin family.</text>
</comment>
<feature type="region of interest" description="Disordered" evidence="10">
    <location>
        <begin position="2562"/>
        <end position="2586"/>
    </location>
</feature>
<feature type="signal peptide" evidence="12">
    <location>
        <begin position="1"/>
        <end position="21"/>
    </location>
</feature>
<dbReference type="SMART" id="SM00308">
    <property type="entry name" value="LH2"/>
    <property type="match status" value="1"/>
</dbReference>
<evidence type="ECO:0008006" key="18">
    <source>
        <dbReference type="Google" id="ProtNLM"/>
    </source>
</evidence>
<dbReference type="InterPro" id="IPR046791">
    <property type="entry name" value="Polycystin_dom"/>
</dbReference>
<keyword evidence="4 11" id="KW-0812">Transmembrane</keyword>
<feature type="transmembrane region" description="Helical" evidence="11">
    <location>
        <begin position="2686"/>
        <end position="2706"/>
    </location>
</feature>
<dbReference type="GO" id="GO:0005261">
    <property type="term" value="F:monoatomic cation channel activity"/>
    <property type="evidence" value="ECO:0007669"/>
    <property type="project" value="TreeGrafter"/>
</dbReference>
<keyword evidence="17" id="KW-1185">Reference proteome</keyword>
<feature type="compositionally biased region" description="Low complexity" evidence="10">
    <location>
        <begin position="2527"/>
        <end position="2538"/>
    </location>
</feature>
<dbReference type="SUPFAM" id="SSF56436">
    <property type="entry name" value="C-type lectin-like"/>
    <property type="match status" value="1"/>
</dbReference>
<reference evidence="16" key="1">
    <citation type="submission" date="2023-08" db="EMBL/GenBank/DDBJ databases">
        <title>Pelteobagrus vachellii genome.</title>
        <authorList>
            <person name="Liu H."/>
        </authorList>
    </citation>
    <scope>NUCLEOTIDE SEQUENCE</scope>
    <source>
        <strain evidence="16">PRFRI_2022a</strain>
        <tissue evidence="16">Muscle</tissue>
    </source>
</reference>
<feature type="domain" description="PKD" evidence="14">
    <location>
        <begin position="854"/>
        <end position="910"/>
    </location>
</feature>
<dbReference type="PROSITE" id="PS50093">
    <property type="entry name" value="PKD"/>
    <property type="match status" value="5"/>
</dbReference>
<feature type="domain" description="PKD" evidence="14">
    <location>
        <begin position="745"/>
        <end position="833"/>
    </location>
</feature>
<dbReference type="PROSITE" id="PS50095">
    <property type="entry name" value="PLAT"/>
    <property type="match status" value="1"/>
</dbReference>
<feature type="domain" description="PLAT" evidence="15">
    <location>
        <begin position="2186"/>
        <end position="2300"/>
    </location>
</feature>
<keyword evidence="6 11" id="KW-1133">Transmembrane helix</keyword>
<evidence type="ECO:0000313" key="17">
    <source>
        <dbReference type="Proteomes" id="UP001187315"/>
    </source>
</evidence>
<dbReference type="Pfam" id="PF00059">
    <property type="entry name" value="Lectin_C"/>
    <property type="match status" value="1"/>
</dbReference>
<dbReference type="InterPro" id="IPR016186">
    <property type="entry name" value="C-type_lectin-like/link_sf"/>
</dbReference>
<dbReference type="SUPFAM" id="SSF49299">
    <property type="entry name" value="PKD domain"/>
    <property type="match status" value="7"/>
</dbReference>
<feature type="domain" description="PKD" evidence="14">
    <location>
        <begin position="667"/>
        <end position="727"/>
    </location>
</feature>